<evidence type="ECO:0000313" key="6">
    <source>
        <dbReference type="Proteomes" id="UP001206312"/>
    </source>
</evidence>
<feature type="domain" description="CBS" evidence="4">
    <location>
        <begin position="173"/>
        <end position="229"/>
    </location>
</feature>
<evidence type="ECO:0000313" key="5">
    <source>
        <dbReference type="EMBL" id="MCO5723360.1"/>
    </source>
</evidence>
<keyword evidence="6" id="KW-1185">Reference proteome</keyword>
<evidence type="ECO:0000259" key="3">
    <source>
        <dbReference type="PROSITE" id="PS50042"/>
    </source>
</evidence>
<accession>A0ABT1AUS4</accession>
<dbReference type="InterPro" id="IPR018821">
    <property type="entry name" value="DUF294_put_nucleoTrafse_sb-bd"/>
</dbReference>
<dbReference type="InterPro" id="IPR051257">
    <property type="entry name" value="Diverse_CBS-Domain"/>
</dbReference>
<evidence type="ECO:0000256" key="2">
    <source>
        <dbReference type="PROSITE-ProRule" id="PRU00703"/>
    </source>
</evidence>
<dbReference type="PROSITE" id="PS51371">
    <property type="entry name" value="CBS"/>
    <property type="match status" value="2"/>
</dbReference>
<dbReference type="PROSITE" id="PS50042">
    <property type="entry name" value="CNMP_BINDING_3"/>
    <property type="match status" value="1"/>
</dbReference>
<dbReference type="InterPro" id="IPR005105">
    <property type="entry name" value="GlnD_Uridyltrans_N"/>
</dbReference>
<dbReference type="InterPro" id="IPR018490">
    <property type="entry name" value="cNMP-bd_dom_sf"/>
</dbReference>
<dbReference type="PANTHER" id="PTHR43080">
    <property type="entry name" value="CBS DOMAIN-CONTAINING PROTEIN CBSX3, MITOCHONDRIAL"/>
    <property type="match status" value="1"/>
</dbReference>
<protein>
    <submittedName>
        <fullName evidence="5">DUF294 nucleotidyltransferase-like domain-containing protein</fullName>
    </submittedName>
</protein>
<dbReference type="Gene3D" id="2.60.120.10">
    <property type="entry name" value="Jelly Rolls"/>
    <property type="match status" value="1"/>
</dbReference>
<evidence type="ECO:0000259" key="4">
    <source>
        <dbReference type="PROSITE" id="PS51371"/>
    </source>
</evidence>
<dbReference type="InterPro" id="IPR000644">
    <property type="entry name" value="CBS_dom"/>
</dbReference>
<dbReference type="InterPro" id="IPR014710">
    <property type="entry name" value="RmlC-like_jellyroll"/>
</dbReference>
<comment type="caution">
    <text evidence="5">The sequence shown here is derived from an EMBL/GenBank/DDBJ whole genome shotgun (WGS) entry which is preliminary data.</text>
</comment>
<dbReference type="Pfam" id="PF00571">
    <property type="entry name" value="CBS"/>
    <property type="match status" value="2"/>
</dbReference>
<name>A0ABT1AUS4_9FLAO</name>
<dbReference type="Pfam" id="PF03445">
    <property type="entry name" value="DUF294"/>
    <property type="match status" value="1"/>
</dbReference>
<sequence>MSNRISERVADFLRRYPPFNELTPKDLSVLSEGVEILYREKGSYIFREGEAAHTFFYVVQRGAVDLRHAATGDMADICDEGDIFGLRPLMAGENYLLEARAREDSILYAIPIEAFRPYIQTYEEVGNFLIESFASNTRNPYAREYGGRLPGIPGSPAGPGSVTPFSEVLPIQSSKNLVSCTPDFPVKEVAALMTENNVGSVLVEAAGLPVGIITDKDLRNKVVSGQVPITAPASEIMTQPVITYPRKMTITQAQLAMMKNEIGHLCLTEDGTPDSPAVGIISKYDLMLALGNSPEVLMRAIKRTRKIKRLKPVRDRVTYLLRGYLENNIPMSITMKLIAELNDACIKRVIELCLKKQGPTPVAFAWLAMGSQGRSEQLLHTDQDNALVFEEVPADQLEDIRTYFLELAKLVNKGLKTIGYDYCPADMMASNPDWCKSLGEWKNTISKWVHNPGKEEVLLSSIFFDYNFTYGRKELVRELSDYIFSNVSKYPMFYYHLASGALQNPSPTGFFRQFLVEQDGMHKDFFDLKHRALMPLTDAARVLILSHQVRYINNTAERFEKLAELEPNNRELFLSCSYATKALLKFRTKQGLLHGDSGRFIALDTLTKEEKMKLKRTFKTIKELQELIAIRFKVSSLMV</sequence>
<dbReference type="SMART" id="SM00116">
    <property type="entry name" value="CBS"/>
    <property type="match status" value="2"/>
</dbReference>
<dbReference type="SUPFAM" id="SSF51206">
    <property type="entry name" value="cAMP-binding domain-like"/>
    <property type="match status" value="1"/>
</dbReference>
<proteinExistence type="predicted"/>
<dbReference type="SMART" id="SM00100">
    <property type="entry name" value="cNMP"/>
    <property type="match status" value="1"/>
</dbReference>
<dbReference type="EMBL" id="JAMXIB010000001">
    <property type="protein sequence ID" value="MCO5723360.1"/>
    <property type="molecule type" value="Genomic_DNA"/>
</dbReference>
<dbReference type="CDD" id="cd04587">
    <property type="entry name" value="CBS_pair_CAP-ED_NT_Pol-beta-like_DUF294_assoc"/>
    <property type="match status" value="1"/>
</dbReference>
<reference evidence="5 6" key="1">
    <citation type="submission" date="2022-06" db="EMBL/GenBank/DDBJ databases">
        <authorList>
            <person name="Xuan X."/>
        </authorList>
    </citation>
    <scope>NUCLEOTIDE SEQUENCE [LARGE SCALE GENOMIC DNA]</scope>
    <source>
        <strain evidence="5 6">2V75</strain>
    </source>
</reference>
<dbReference type="RefSeq" id="WP_252739738.1">
    <property type="nucleotide sequence ID" value="NZ_JAMXIB010000001.1"/>
</dbReference>
<dbReference type="Pfam" id="PF10335">
    <property type="entry name" value="DUF294_C"/>
    <property type="match status" value="1"/>
</dbReference>
<feature type="domain" description="Cyclic nucleotide-binding" evidence="3">
    <location>
        <begin position="18"/>
        <end position="136"/>
    </location>
</feature>
<dbReference type="InterPro" id="IPR046342">
    <property type="entry name" value="CBS_dom_sf"/>
</dbReference>
<gene>
    <name evidence="5" type="ORF">NG653_00730</name>
</gene>
<feature type="domain" description="CBS" evidence="4">
    <location>
        <begin position="237"/>
        <end position="296"/>
    </location>
</feature>
<dbReference type="Pfam" id="PF00027">
    <property type="entry name" value="cNMP_binding"/>
    <property type="match status" value="1"/>
</dbReference>
<organism evidence="5 6">
    <name type="scientific">Robiginitalea marina</name>
    <dbReference type="NCBI Taxonomy" id="2954105"/>
    <lineage>
        <taxon>Bacteria</taxon>
        <taxon>Pseudomonadati</taxon>
        <taxon>Bacteroidota</taxon>
        <taxon>Flavobacteriia</taxon>
        <taxon>Flavobacteriales</taxon>
        <taxon>Flavobacteriaceae</taxon>
        <taxon>Robiginitalea</taxon>
    </lineage>
</organism>
<dbReference type="CDD" id="cd05401">
    <property type="entry name" value="NT_GlnE_GlnD_like"/>
    <property type="match status" value="1"/>
</dbReference>
<dbReference type="PANTHER" id="PTHR43080:SF2">
    <property type="entry name" value="CBS DOMAIN-CONTAINING PROTEIN"/>
    <property type="match status" value="1"/>
</dbReference>
<dbReference type="InterPro" id="IPR000595">
    <property type="entry name" value="cNMP-bd_dom"/>
</dbReference>
<dbReference type="Proteomes" id="UP001206312">
    <property type="component" value="Unassembled WGS sequence"/>
</dbReference>
<keyword evidence="1 2" id="KW-0129">CBS domain</keyword>
<evidence type="ECO:0000256" key="1">
    <source>
        <dbReference type="ARBA" id="ARBA00023122"/>
    </source>
</evidence>
<dbReference type="Gene3D" id="3.10.580.10">
    <property type="entry name" value="CBS-domain"/>
    <property type="match status" value="1"/>
</dbReference>
<dbReference type="CDD" id="cd00038">
    <property type="entry name" value="CAP_ED"/>
    <property type="match status" value="1"/>
</dbReference>
<dbReference type="SUPFAM" id="SSF54631">
    <property type="entry name" value="CBS-domain pair"/>
    <property type="match status" value="1"/>
</dbReference>